<gene>
    <name evidence="1" type="ORF">PsYK624_137090</name>
</gene>
<comment type="caution">
    <text evidence="1">The sequence shown here is derived from an EMBL/GenBank/DDBJ whole genome shotgun (WGS) entry which is preliminary data.</text>
</comment>
<name>A0A9P3GKC4_9APHY</name>
<dbReference type="AlphaFoldDB" id="A0A9P3GKC4"/>
<accession>A0A9P3GKC4</accession>
<dbReference type="EMBL" id="BPQB01000072">
    <property type="protein sequence ID" value="GJE97488.1"/>
    <property type="molecule type" value="Genomic_DNA"/>
</dbReference>
<reference evidence="1 2" key="1">
    <citation type="submission" date="2021-08" db="EMBL/GenBank/DDBJ databases">
        <title>Draft Genome Sequence of Phanerochaete sordida strain YK-624.</title>
        <authorList>
            <person name="Mori T."/>
            <person name="Dohra H."/>
            <person name="Suzuki T."/>
            <person name="Kawagishi H."/>
            <person name="Hirai H."/>
        </authorList>
    </citation>
    <scope>NUCLEOTIDE SEQUENCE [LARGE SCALE GENOMIC DNA]</scope>
    <source>
        <strain evidence="1 2">YK-624</strain>
    </source>
</reference>
<organism evidence="1 2">
    <name type="scientific">Phanerochaete sordida</name>
    <dbReference type="NCBI Taxonomy" id="48140"/>
    <lineage>
        <taxon>Eukaryota</taxon>
        <taxon>Fungi</taxon>
        <taxon>Dikarya</taxon>
        <taxon>Basidiomycota</taxon>
        <taxon>Agaricomycotina</taxon>
        <taxon>Agaricomycetes</taxon>
        <taxon>Polyporales</taxon>
        <taxon>Phanerochaetaceae</taxon>
        <taxon>Phanerochaete</taxon>
    </lineage>
</organism>
<dbReference type="Proteomes" id="UP000703269">
    <property type="component" value="Unassembled WGS sequence"/>
</dbReference>
<evidence type="ECO:0000313" key="1">
    <source>
        <dbReference type="EMBL" id="GJE97488.1"/>
    </source>
</evidence>
<keyword evidence="2" id="KW-1185">Reference proteome</keyword>
<protein>
    <submittedName>
        <fullName evidence="1">Uncharacterized protein</fullName>
    </submittedName>
</protein>
<proteinExistence type="predicted"/>
<evidence type="ECO:0000313" key="2">
    <source>
        <dbReference type="Proteomes" id="UP000703269"/>
    </source>
</evidence>
<sequence length="152" mass="16922">MAMRAFRAALSHTPAHERCSPRVRAVLHGTRDALENLPRAGRRRRRPVGPRGTLHGCRWPSQTANPRSMKLCASSCASYSRSATATPARARNGTTPCRSTRRLAKGELLFWCAILREIAERDGPSERRADAQGAVQSLLGDLEARQRQLRRL</sequence>